<organism evidence="1 2">
    <name type="scientific">Epilithonimonas zeae</name>
    <dbReference type="NCBI Taxonomy" id="1416779"/>
    <lineage>
        <taxon>Bacteria</taxon>
        <taxon>Pseudomonadati</taxon>
        <taxon>Bacteroidota</taxon>
        <taxon>Flavobacteriia</taxon>
        <taxon>Flavobacteriales</taxon>
        <taxon>Weeksellaceae</taxon>
        <taxon>Chryseobacterium group</taxon>
        <taxon>Epilithonimonas</taxon>
    </lineage>
</organism>
<dbReference type="STRING" id="1416779.SAMN05444409_1767"/>
<name>A0A1N6GC81_9FLAO</name>
<dbReference type="PROSITE" id="PS51257">
    <property type="entry name" value="PROKAR_LIPOPROTEIN"/>
    <property type="match status" value="1"/>
</dbReference>
<accession>A0A1N6GC81</accession>
<dbReference type="Proteomes" id="UP000185207">
    <property type="component" value="Unassembled WGS sequence"/>
</dbReference>
<dbReference type="OrthoDB" id="1251771at2"/>
<dbReference type="RefSeq" id="WP_074234772.1">
    <property type="nucleotide sequence ID" value="NZ_FSRK01000001.1"/>
</dbReference>
<evidence type="ECO:0008006" key="3">
    <source>
        <dbReference type="Google" id="ProtNLM"/>
    </source>
</evidence>
<keyword evidence="2" id="KW-1185">Reference proteome</keyword>
<sequence>MKKRLSPLVLILFLFTISCVSKNEYISKIDLLCANFDSNKNLSITEFQTGIGNGKNDIIVTSGKVIFSKDDRTTQKIEESSFAHYNYETNIYYKNEKPVKAVITIRSNPETSIEKLDYETIYYYKNKKCLQRINEKPEFTNCDETRKSANLLRASYPIIE</sequence>
<gene>
    <name evidence="1" type="ORF">SAMN05444409_1767</name>
</gene>
<proteinExistence type="predicted"/>
<reference evidence="2" key="1">
    <citation type="submission" date="2016-11" db="EMBL/GenBank/DDBJ databases">
        <authorList>
            <person name="Varghese N."/>
            <person name="Submissions S."/>
        </authorList>
    </citation>
    <scope>NUCLEOTIDE SEQUENCE [LARGE SCALE GENOMIC DNA]</scope>
    <source>
        <strain evidence="2">DSM 27623</strain>
    </source>
</reference>
<protein>
    <recommendedName>
        <fullName evidence="3">Lipoprotein</fullName>
    </recommendedName>
</protein>
<dbReference type="EMBL" id="FSRK01000001">
    <property type="protein sequence ID" value="SIO05170.1"/>
    <property type="molecule type" value="Genomic_DNA"/>
</dbReference>
<evidence type="ECO:0000313" key="2">
    <source>
        <dbReference type="Proteomes" id="UP000185207"/>
    </source>
</evidence>
<dbReference type="AlphaFoldDB" id="A0A1N6GC81"/>
<evidence type="ECO:0000313" key="1">
    <source>
        <dbReference type="EMBL" id="SIO05170.1"/>
    </source>
</evidence>